<reference evidence="1 2" key="1">
    <citation type="journal article" date="2007" name="PLoS Genet.">
        <title>The complete genome sequence of Yersinia pseudotuberculosis IP31758, the causative agent of Far East scarlet-like fever.</title>
        <authorList>
            <person name="Eppinger M."/>
            <person name="Rosovitz M.J."/>
            <person name="Fricke W.F."/>
            <person name="Rasko D.A."/>
            <person name="Kokorina G."/>
            <person name="Fayolle C."/>
            <person name="Lindler L.E."/>
            <person name="Carniel E."/>
            <person name="Ravel J."/>
        </authorList>
    </citation>
    <scope>NUCLEOTIDE SEQUENCE [LARGE SCALE GENOMIC DNA]</scope>
    <source>
        <strain evidence="1 2">IP 31758</strain>
    </source>
</reference>
<sequence length="37" mass="3942">MCPVRAIALITGYAVNNGQFRPIEIGGSIYPAAVLHQ</sequence>
<dbReference type="KEGG" id="ypi:YpsIP31758_2757"/>
<dbReference type="Proteomes" id="UP000002412">
    <property type="component" value="Chromosome"/>
</dbReference>
<name>A0A0U1QZX0_YERP3</name>
<dbReference type="HOGENOM" id="CLU_3350696_0_0_6"/>
<proteinExistence type="predicted"/>
<accession>A0A0U1QZX0</accession>
<evidence type="ECO:0000313" key="1">
    <source>
        <dbReference type="EMBL" id="ABS48369.1"/>
    </source>
</evidence>
<evidence type="ECO:0000313" key="2">
    <source>
        <dbReference type="Proteomes" id="UP000002412"/>
    </source>
</evidence>
<dbReference type="AlphaFoldDB" id="A0A0U1QZX0"/>
<protein>
    <submittedName>
        <fullName evidence="1">Uncharacterized protein</fullName>
    </submittedName>
</protein>
<gene>
    <name evidence="1" type="ordered locus">YpsIP31758_2757</name>
</gene>
<organism evidence="1 2">
    <name type="scientific">Yersinia pseudotuberculosis serotype O:1b (strain IP 31758)</name>
    <dbReference type="NCBI Taxonomy" id="349747"/>
    <lineage>
        <taxon>Bacteria</taxon>
        <taxon>Pseudomonadati</taxon>
        <taxon>Pseudomonadota</taxon>
        <taxon>Gammaproteobacteria</taxon>
        <taxon>Enterobacterales</taxon>
        <taxon>Yersiniaceae</taxon>
        <taxon>Yersinia</taxon>
    </lineage>
</organism>
<dbReference type="EMBL" id="CP000720">
    <property type="protein sequence ID" value="ABS48369.1"/>
    <property type="molecule type" value="Genomic_DNA"/>
</dbReference>